<dbReference type="EMBL" id="KZ819291">
    <property type="protein sequence ID" value="PWN98367.1"/>
    <property type="molecule type" value="Genomic_DNA"/>
</dbReference>
<dbReference type="Pfam" id="PF00924">
    <property type="entry name" value="MS_channel_2nd"/>
    <property type="match status" value="1"/>
</dbReference>
<feature type="region of interest" description="Disordered" evidence="1">
    <location>
        <begin position="141"/>
        <end position="160"/>
    </location>
</feature>
<keyword evidence="6" id="KW-1185">Reference proteome</keyword>
<dbReference type="GeneID" id="37269721"/>
<dbReference type="OrthoDB" id="544685at2759"/>
<proteinExistence type="predicted"/>
<dbReference type="GO" id="GO:0016020">
    <property type="term" value="C:membrane"/>
    <property type="evidence" value="ECO:0007669"/>
    <property type="project" value="InterPro"/>
</dbReference>
<dbReference type="AlphaFoldDB" id="A0A316Z9A0"/>
<feature type="compositionally biased region" description="Low complexity" evidence="1">
    <location>
        <begin position="97"/>
        <end position="116"/>
    </location>
</feature>
<feature type="region of interest" description="Disordered" evidence="1">
    <location>
        <begin position="1"/>
        <end position="131"/>
    </location>
</feature>
<feature type="transmembrane region" description="Helical" evidence="2">
    <location>
        <begin position="270"/>
        <end position="288"/>
    </location>
</feature>
<name>A0A316Z9A0_9BASI</name>
<dbReference type="PANTHER" id="PTHR31323">
    <property type="entry name" value="MECHANOSENSITIVE ION CHANNEL PROTEIN MSY2"/>
    <property type="match status" value="1"/>
</dbReference>
<dbReference type="GO" id="GO:0005262">
    <property type="term" value="F:calcium channel activity"/>
    <property type="evidence" value="ECO:0007669"/>
    <property type="project" value="TreeGrafter"/>
</dbReference>
<evidence type="ECO:0000256" key="2">
    <source>
        <dbReference type="SAM" id="Phobius"/>
    </source>
</evidence>
<dbReference type="InterPro" id="IPR058650">
    <property type="entry name" value="Msy1/2-like"/>
</dbReference>
<keyword evidence="2" id="KW-0812">Transmembrane</keyword>
<keyword evidence="2" id="KW-0472">Membrane</keyword>
<feature type="compositionally biased region" description="Basic and acidic residues" evidence="1">
    <location>
        <begin position="117"/>
        <end position="131"/>
    </location>
</feature>
<dbReference type="Proteomes" id="UP000245946">
    <property type="component" value="Unassembled WGS sequence"/>
</dbReference>
<evidence type="ECO:0000313" key="5">
    <source>
        <dbReference type="EMBL" id="PWN98367.1"/>
    </source>
</evidence>
<dbReference type="PANTHER" id="PTHR31323:SF15">
    <property type="entry name" value="MECHANOSENSITIVE ION CHANNEL PROTEIN MSY1"/>
    <property type="match status" value="1"/>
</dbReference>
<feature type="compositionally biased region" description="Polar residues" evidence="1">
    <location>
        <begin position="33"/>
        <end position="45"/>
    </location>
</feature>
<evidence type="ECO:0000256" key="1">
    <source>
        <dbReference type="SAM" id="MobiDB-lite"/>
    </source>
</evidence>
<dbReference type="RefSeq" id="XP_025598646.1">
    <property type="nucleotide sequence ID" value="XM_025742177.1"/>
</dbReference>
<evidence type="ECO:0000259" key="4">
    <source>
        <dbReference type="Pfam" id="PF25886"/>
    </source>
</evidence>
<feature type="transmembrane region" description="Helical" evidence="2">
    <location>
        <begin position="602"/>
        <end position="626"/>
    </location>
</feature>
<feature type="transmembrane region" description="Helical" evidence="2">
    <location>
        <begin position="571"/>
        <end position="590"/>
    </location>
</feature>
<sequence>MSRPTGAAWRDDGPFDDADTLLAARRTGADSAHQPQPSTSSSTAHFAQPLSAATAYSEPAYGYPPGAHPAPHHAQAPAYSARPHDGAQWAYGGPGHAGPSHSRAASPSPSGATTPARAERRTRPHMPRKDSEGWARLLRGAGYEGAPGDDDERDADDEADAHHSSSLRRLLRAIHAGSIVLMCLGAALLFVPALVALFAYDARPANDFARPEVWNVGIFWWSIWLCGGVWLSWFAARILSAFVPAIAARTLGGIASLKAPIAYLGAVQRYAAIFLWTVAVWVVWIFAISRHYRGANDAAAVSQASSTDPLSTTTNGTSTTATIAGVSSTGNLILTGGRLWFGFVLCAALLLAEKLAVQWVAFSFHRVSYESRIAQSKLHVRFLIALYSASRSDLVGKGDKLAAEAGQDAAGGHTRRDSKGNLLSAPLKLAKRTAAGVKRAGRTSTSVLGSAAAEMTTLGGSTGSQSFLPKAIVLSALGSAAETRKLSRRIFYSFSKRGPDGTRVMRLDNLRMVFPDSRTARAAMEMFDEDGNGSVVEEECEMACANVRRERNGLTASMSDIDSAVAKLDSIFVSCYLIVCLVIVSALLSTKFATLAASFGSILLGLSWLIGATASEALSSIIFVFGNHVLDVGDHCQIEGLLSNASGSDATFIVHEIQLLSTVFKTTAGKYVQCSNAVLRQKVVVNLRRSGPIAEDFQIDVDYGVELAQIERLRGDMLEWIQSQKRDFLPGLDVQIVTLADQSKLRLQFDIRYKSNWQTQAVKNRRRNRWVLTLKELLHKNAIFGPGGDPGAVKISRYALVDAPAPAAAEPASSHRHEPPAAERELMDEPGFRSFDHNVYGETDSGRQTPAAMLSQPASPAVTLSALPGRAQQSGIALGQPSPLHRGRPGLDDVEMGPRR</sequence>
<feature type="compositionally biased region" description="Basic and acidic residues" evidence="1">
    <location>
        <begin position="813"/>
        <end position="836"/>
    </location>
</feature>
<evidence type="ECO:0008006" key="7">
    <source>
        <dbReference type="Google" id="ProtNLM"/>
    </source>
</evidence>
<feature type="domain" description="Mechanosensitive ion channel protein Msy1/2-like transmembrane" evidence="4">
    <location>
        <begin position="179"/>
        <end position="364"/>
    </location>
</feature>
<protein>
    <recommendedName>
        <fullName evidence="7">EF-hand domain-containing protein</fullName>
    </recommendedName>
</protein>
<evidence type="ECO:0000313" key="6">
    <source>
        <dbReference type="Proteomes" id="UP000245946"/>
    </source>
</evidence>
<feature type="compositionally biased region" description="Acidic residues" evidence="1">
    <location>
        <begin position="147"/>
        <end position="159"/>
    </location>
</feature>
<dbReference type="InterPro" id="IPR006685">
    <property type="entry name" value="MscS_channel_2nd"/>
</dbReference>
<evidence type="ECO:0000259" key="3">
    <source>
        <dbReference type="Pfam" id="PF00924"/>
    </source>
</evidence>
<gene>
    <name evidence="5" type="ORF">FA09DRAFT_329428</name>
</gene>
<dbReference type="Pfam" id="PF25886">
    <property type="entry name" value="Msy1"/>
    <property type="match status" value="1"/>
</dbReference>
<feature type="region of interest" description="Disordered" evidence="1">
    <location>
        <begin position="806"/>
        <end position="900"/>
    </location>
</feature>
<accession>A0A316Z9A0</accession>
<feature type="transmembrane region" description="Helical" evidence="2">
    <location>
        <begin position="246"/>
        <end position="264"/>
    </location>
</feature>
<feature type="transmembrane region" description="Helical" evidence="2">
    <location>
        <begin position="218"/>
        <end position="239"/>
    </location>
</feature>
<reference evidence="5 6" key="1">
    <citation type="journal article" date="2018" name="Mol. Biol. Evol.">
        <title>Broad Genomic Sampling Reveals a Smut Pathogenic Ancestry of the Fungal Clade Ustilaginomycotina.</title>
        <authorList>
            <person name="Kijpornyongpan T."/>
            <person name="Mondo S.J."/>
            <person name="Barry K."/>
            <person name="Sandor L."/>
            <person name="Lee J."/>
            <person name="Lipzen A."/>
            <person name="Pangilinan J."/>
            <person name="LaButti K."/>
            <person name="Hainaut M."/>
            <person name="Henrissat B."/>
            <person name="Grigoriev I.V."/>
            <person name="Spatafora J.W."/>
            <person name="Aime M.C."/>
        </authorList>
    </citation>
    <scope>NUCLEOTIDE SEQUENCE [LARGE SCALE GENOMIC DNA]</scope>
    <source>
        <strain evidence="5 6">MCA 4186</strain>
    </source>
</reference>
<dbReference type="GO" id="GO:0006874">
    <property type="term" value="P:intracellular calcium ion homeostasis"/>
    <property type="evidence" value="ECO:0007669"/>
    <property type="project" value="TreeGrafter"/>
</dbReference>
<feature type="transmembrane region" description="Helical" evidence="2">
    <location>
        <begin position="339"/>
        <end position="362"/>
    </location>
</feature>
<keyword evidence="2" id="KW-1133">Transmembrane helix</keyword>
<feature type="domain" description="Mechanosensitive ion channel MscS" evidence="3">
    <location>
        <begin position="616"/>
        <end position="689"/>
    </location>
</feature>
<feature type="transmembrane region" description="Helical" evidence="2">
    <location>
        <begin position="173"/>
        <end position="198"/>
    </location>
</feature>
<organism evidence="5 6">
    <name type="scientific">Tilletiopsis washingtonensis</name>
    <dbReference type="NCBI Taxonomy" id="58919"/>
    <lineage>
        <taxon>Eukaryota</taxon>
        <taxon>Fungi</taxon>
        <taxon>Dikarya</taxon>
        <taxon>Basidiomycota</taxon>
        <taxon>Ustilaginomycotina</taxon>
        <taxon>Exobasidiomycetes</taxon>
        <taxon>Entylomatales</taxon>
        <taxon>Entylomatales incertae sedis</taxon>
        <taxon>Tilletiopsis</taxon>
    </lineage>
</organism>